<dbReference type="Proteomes" id="UP000762676">
    <property type="component" value="Unassembled WGS sequence"/>
</dbReference>
<evidence type="ECO:0000313" key="1">
    <source>
        <dbReference type="EMBL" id="GFS09338.1"/>
    </source>
</evidence>
<protein>
    <submittedName>
        <fullName evidence="1">Uncharacterized protein</fullName>
    </submittedName>
</protein>
<keyword evidence="2" id="KW-1185">Reference proteome</keyword>
<dbReference type="EMBL" id="BMAT01006269">
    <property type="protein sequence ID" value="GFS09338.1"/>
    <property type="molecule type" value="Genomic_DNA"/>
</dbReference>
<dbReference type="AlphaFoldDB" id="A0AAV4IJB4"/>
<reference evidence="1 2" key="1">
    <citation type="journal article" date="2021" name="Elife">
        <title>Chloroplast acquisition without the gene transfer in kleptoplastic sea slugs, Plakobranchus ocellatus.</title>
        <authorList>
            <person name="Maeda T."/>
            <person name="Takahashi S."/>
            <person name="Yoshida T."/>
            <person name="Shimamura S."/>
            <person name="Takaki Y."/>
            <person name="Nagai Y."/>
            <person name="Toyoda A."/>
            <person name="Suzuki Y."/>
            <person name="Arimoto A."/>
            <person name="Ishii H."/>
            <person name="Satoh N."/>
            <person name="Nishiyama T."/>
            <person name="Hasebe M."/>
            <person name="Maruyama T."/>
            <person name="Minagawa J."/>
            <person name="Obokata J."/>
            <person name="Shigenobu S."/>
        </authorList>
    </citation>
    <scope>NUCLEOTIDE SEQUENCE [LARGE SCALE GENOMIC DNA]</scope>
</reference>
<comment type="caution">
    <text evidence="1">The sequence shown here is derived from an EMBL/GenBank/DDBJ whole genome shotgun (WGS) entry which is preliminary data.</text>
</comment>
<accession>A0AAV4IJB4</accession>
<gene>
    <name evidence="1" type="ORF">ElyMa_003036000</name>
</gene>
<name>A0AAV4IJB4_9GAST</name>
<organism evidence="1 2">
    <name type="scientific">Elysia marginata</name>
    <dbReference type="NCBI Taxonomy" id="1093978"/>
    <lineage>
        <taxon>Eukaryota</taxon>
        <taxon>Metazoa</taxon>
        <taxon>Spiralia</taxon>
        <taxon>Lophotrochozoa</taxon>
        <taxon>Mollusca</taxon>
        <taxon>Gastropoda</taxon>
        <taxon>Heterobranchia</taxon>
        <taxon>Euthyneura</taxon>
        <taxon>Panpulmonata</taxon>
        <taxon>Sacoglossa</taxon>
        <taxon>Placobranchoidea</taxon>
        <taxon>Plakobranchidae</taxon>
        <taxon>Elysia</taxon>
    </lineage>
</organism>
<proteinExistence type="predicted"/>
<sequence>MFCLSNSRAIPRGRVRRNRLRRQRANKTILIQDLEERGAIEVRVTQSMGKPAGLHRGHPVATKFRRKSRFHLTDTLSISSTVSWLSAPNTVPGYSVSSHSDDKNSINGFKLNHDSLTRNINAVGASNNVSSFPGVVLCSSSASAPCCVDTGSAGVTDEDIEDSYHYDNDGNLVTTSGARYKYNFARTKGNSTRPISDSISSSSCCNSGSNYFSSELDDMPAITHFVLEGSRLIKPVRLTKFVFMLVLNATTTTFITVHAH</sequence>
<evidence type="ECO:0000313" key="2">
    <source>
        <dbReference type="Proteomes" id="UP000762676"/>
    </source>
</evidence>